<name>A0A5B2VJH6_9BACT</name>
<dbReference type="Proteomes" id="UP000324611">
    <property type="component" value="Unassembled WGS sequence"/>
</dbReference>
<reference evidence="1 2" key="1">
    <citation type="submission" date="2019-09" db="EMBL/GenBank/DDBJ databases">
        <title>Chitinophaga ginsengihumi sp. nov., isolated from soil of ginseng rhizosphere.</title>
        <authorList>
            <person name="Lee J."/>
        </authorList>
    </citation>
    <scope>NUCLEOTIDE SEQUENCE [LARGE SCALE GENOMIC DNA]</scope>
    <source>
        <strain evidence="1 2">BN140078</strain>
    </source>
</reference>
<protein>
    <submittedName>
        <fullName evidence="1">DUF4221 domain-containing protein</fullName>
    </submittedName>
</protein>
<organism evidence="1 2">
    <name type="scientific">Chitinophaga agrisoli</name>
    <dbReference type="NCBI Taxonomy" id="2607653"/>
    <lineage>
        <taxon>Bacteria</taxon>
        <taxon>Pseudomonadati</taxon>
        <taxon>Bacteroidota</taxon>
        <taxon>Chitinophagia</taxon>
        <taxon>Chitinophagales</taxon>
        <taxon>Chitinophagaceae</taxon>
        <taxon>Chitinophaga</taxon>
    </lineage>
</organism>
<keyword evidence="2" id="KW-1185">Reference proteome</keyword>
<dbReference type="AlphaFoldDB" id="A0A5B2VJH6"/>
<dbReference type="Pfam" id="PF13970">
    <property type="entry name" value="DUF4221"/>
    <property type="match status" value="1"/>
</dbReference>
<evidence type="ECO:0000313" key="2">
    <source>
        <dbReference type="Proteomes" id="UP000324611"/>
    </source>
</evidence>
<evidence type="ECO:0000313" key="1">
    <source>
        <dbReference type="EMBL" id="KAA2239733.1"/>
    </source>
</evidence>
<reference evidence="1 2" key="2">
    <citation type="submission" date="2019-09" db="EMBL/GenBank/DDBJ databases">
        <authorList>
            <person name="Jin C."/>
        </authorList>
    </citation>
    <scope>NUCLEOTIDE SEQUENCE [LARGE SCALE GENOMIC DNA]</scope>
    <source>
        <strain evidence="1 2">BN140078</strain>
    </source>
</reference>
<sequence length="394" mass="46627">MFTMLPMRNSRIIFICFVLLQSSCLDLSSSKSTYRSLTPSYAAVQIVRTDDDIQFRLDSATFSVLKSFNYFIQDGVSYISFFDKQSRSVNIYDFYNRNLIKRISLKESFHKMSFYKTTVFCKNMDSIWVNNNGYLYFLDSLGQIRYSIECPTDPYMAVSAFDNLNPGVLTENNLYAEARPRMSIADRKNRKKWRVIYRFDLQNKTAKMLYHLPEGYIKYGYDYGYYYPSYCYNNQGHFVFSFPADTNIYETDFLNFNYAYNGKSQFQTGEIEFPEADRVDTKEDVIRRELSNDAYGAIYFDSHRRRYLRVAERKLSKADFINKRWKKEQSLIIFDENFRIIGESVIDRDIALSSLFFTNDGSMYARYKIEDDKALHFIRLDYGDSLESNKLASY</sequence>
<comment type="caution">
    <text evidence="1">The sequence shown here is derived from an EMBL/GenBank/DDBJ whole genome shotgun (WGS) entry which is preliminary data.</text>
</comment>
<proteinExistence type="predicted"/>
<dbReference type="EMBL" id="VUOC01000004">
    <property type="protein sequence ID" value="KAA2239733.1"/>
    <property type="molecule type" value="Genomic_DNA"/>
</dbReference>
<dbReference type="RefSeq" id="WP_149840910.1">
    <property type="nucleotide sequence ID" value="NZ_VUOC01000004.1"/>
</dbReference>
<gene>
    <name evidence="1" type="ORF">F0L74_26435</name>
</gene>
<accession>A0A5B2VJH6</accession>
<dbReference type="InterPro" id="IPR025316">
    <property type="entry name" value="DUF4221"/>
</dbReference>